<evidence type="ECO:0000256" key="4">
    <source>
        <dbReference type="ARBA" id="ARBA00035656"/>
    </source>
</evidence>
<evidence type="ECO:0000256" key="1">
    <source>
        <dbReference type="ARBA" id="ARBA00004300"/>
    </source>
</evidence>
<dbReference type="Proteomes" id="UP001054857">
    <property type="component" value="Unassembled WGS sequence"/>
</dbReference>
<comment type="similarity">
    <text evidence="4">Belongs to the CFAP96 family.</text>
</comment>
<comment type="caution">
    <text evidence="7">The sequence shown here is derived from an EMBL/GenBank/DDBJ whole genome shotgun (WGS) entry which is preliminary data.</text>
</comment>
<dbReference type="Pfam" id="PF15239">
    <property type="entry name" value="CFAP96-like"/>
    <property type="match status" value="1"/>
</dbReference>
<comment type="subcellular location">
    <subcellularLocation>
        <location evidence="1">Cytoplasm</location>
        <location evidence="1">Cytoskeleton</location>
        <location evidence="1">Microtubule organizing center</location>
        <location evidence="1">Centrosome</location>
    </subcellularLocation>
</comment>
<evidence type="ECO:0000313" key="8">
    <source>
        <dbReference type="Proteomes" id="UP001054857"/>
    </source>
</evidence>
<evidence type="ECO:0000313" key="7">
    <source>
        <dbReference type="EMBL" id="GFR52233.1"/>
    </source>
</evidence>
<keyword evidence="2" id="KW-0963">Cytoplasm</keyword>
<proteinExistence type="inferred from homology"/>
<sequence>MADEPLFGVFKEEKGLAVSGEPYEKPVETHTRHQGKQLIVNNLSAIKGHGRDTWLDKNLQLITPSDSYCEPLDLPTIVAARAGPGAGSEPDSGGRISDKPFRPSHPAAKSGRNAGSLYGTFGPNDIFFDPDANARRPITAPSDPPRPLGNIYTNNPKRGGPGYPDQYRLLAGGSYKYVPDEYNRGRILEKSMKTEARARIPKPFCHGTRTSGCFTPDSQLYATPPRRPPSRPRSEAPGRPAWRPNNPAARGPYCGLLSQPAYVPCPEPGDKPKSQSPSPARPFVPTSGGFKRLSMWSVNPYEREARPPADPDGMALV</sequence>
<dbReference type="InterPro" id="IPR029358">
    <property type="entry name" value="CFAP96"/>
</dbReference>
<evidence type="ECO:0000256" key="2">
    <source>
        <dbReference type="ARBA" id="ARBA00022490"/>
    </source>
</evidence>
<dbReference type="AlphaFoldDB" id="A0AAD3HT70"/>
<reference evidence="7 8" key="1">
    <citation type="journal article" date="2021" name="Sci. Rep.">
        <title>Genome sequencing of the multicellular alga Astrephomene provides insights into convergent evolution of germ-soma differentiation.</title>
        <authorList>
            <person name="Yamashita S."/>
            <person name="Yamamoto K."/>
            <person name="Matsuzaki R."/>
            <person name="Suzuki S."/>
            <person name="Yamaguchi H."/>
            <person name="Hirooka S."/>
            <person name="Minakuchi Y."/>
            <person name="Miyagishima S."/>
            <person name="Kawachi M."/>
            <person name="Toyoda A."/>
            <person name="Nozaki H."/>
        </authorList>
    </citation>
    <scope>NUCLEOTIDE SEQUENCE [LARGE SCALE GENOMIC DNA]</scope>
    <source>
        <strain evidence="7 8">NIES-4017</strain>
    </source>
</reference>
<evidence type="ECO:0000256" key="3">
    <source>
        <dbReference type="ARBA" id="ARBA00023212"/>
    </source>
</evidence>
<dbReference type="GO" id="GO:0005881">
    <property type="term" value="C:cytoplasmic microtubule"/>
    <property type="evidence" value="ECO:0007669"/>
    <property type="project" value="TreeGrafter"/>
</dbReference>
<feature type="region of interest" description="Disordered" evidence="6">
    <location>
        <begin position="200"/>
        <end position="291"/>
    </location>
</feature>
<keyword evidence="3" id="KW-0206">Cytoskeleton</keyword>
<accession>A0AAD3HT70</accession>
<gene>
    <name evidence="7" type="ORF">Agub_g14766</name>
</gene>
<dbReference type="PANTHER" id="PTHR31144">
    <property type="entry name" value="UPF0602 PROTEIN C4ORF47"/>
    <property type="match status" value="1"/>
</dbReference>
<dbReference type="EMBL" id="BMAR01000060">
    <property type="protein sequence ID" value="GFR52233.1"/>
    <property type="molecule type" value="Genomic_DNA"/>
</dbReference>
<protein>
    <recommendedName>
        <fullName evidence="5">Cilia-and flagella-associated protein 96</fullName>
    </recommendedName>
</protein>
<feature type="region of interest" description="Disordered" evidence="6">
    <location>
        <begin position="80"/>
        <end position="115"/>
    </location>
</feature>
<dbReference type="PANTHER" id="PTHR31144:SF1">
    <property type="entry name" value="UPF0602 PROTEIN C4ORF47"/>
    <property type="match status" value="1"/>
</dbReference>
<keyword evidence="8" id="KW-1185">Reference proteome</keyword>
<name>A0AAD3HT70_9CHLO</name>
<evidence type="ECO:0000256" key="6">
    <source>
        <dbReference type="SAM" id="MobiDB-lite"/>
    </source>
</evidence>
<feature type="region of interest" description="Disordered" evidence="6">
    <location>
        <begin position="129"/>
        <end position="163"/>
    </location>
</feature>
<organism evidence="7 8">
    <name type="scientific">Astrephomene gubernaculifera</name>
    <dbReference type="NCBI Taxonomy" id="47775"/>
    <lineage>
        <taxon>Eukaryota</taxon>
        <taxon>Viridiplantae</taxon>
        <taxon>Chlorophyta</taxon>
        <taxon>core chlorophytes</taxon>
        <taxon>Chlorophyceae</taxon>
        <taxon>CS clade</taxon>
        <taxon>Chlamydomonadales</taxon>
        <taxon>Astrephomenaceae</taxon>
        <taxon>Astrephomene</taxon>
    </lineage>
</organism>
<feature type="compositionally biased region" description="Polar residues" evidence="6">
    <location>
        <begin position="208"/>
        <end position="221"/>
    </location>
</feature>
<evidence type="ECO:0000256" key="5">
    <source>
        <dbReference type="ARBA" id="ARBA00035693"/>
    </source>
</evidence>